<organism evidence="3 4">
    <name type="scientific">Nocardioides eburneiflavus</name>
    <dbReference type="NCBI Taxonomy" id="2518372"/>
    <lineage>
        <taxon>Bacteria</taxon>
        <taxon>Bacillati</taxon>
        <taxon>Actinomycetota</taxon>
        <taxon>Actinomycetes</taxon>
        <taxon>Propionibacteriales</taxon>
        <taxon>Nocardioidaceae</taxon>
        <taxon>Nocardioides</taxon>
    </lineage>
</organism>
<dbReference type="AlphaFoldDB" id="A0A4Z1CIY9"/>
<feature type="compositionally biased region" description="Basic and acidic residues" evidence="1">
    <location>
        <begin position="301"/>
        <end position="311"/>
    </location>
</feature>
<keyword evidence="4" id="KW-1185">Reference proteome</keyword>
<accession>A0A4Z1CIY9</accession>
<dbReference type="InterPro" id="IPR011049">
    <property type="entry name" value="Serralysin-like_metalloprot_C"/>
</dbReference>
<reference evidence="3 4" key="1">
    <citation type="submission" date="2019-04" db="EMBL/GenBank/DDBJ databases">
        <title>Three New Species of Nocardioides, Nocardioides euryhalodurans sp. nov., Nocardioides seonyuensis sp. nov. and Nocardioides eburneoflavus sp. nov. Isolated from Soil.</title>
        <authorList>
            <person name="Roh S.G."/>
            <person name="Lee C."/>
            <person name="Kim M.-K."/>
            <person name="Kim S.B."/>
        </authorList>
    </citation>
    <scope>NUCLEOTIDE SEQUENCE [LARGE SCALE GENOMIC DNA]</scope>
    <source>
        <strain evidence="3 4">MMS17-SY213</strain>
    </source>
</reference>
<name>A0A4Z1CIY9_9ACTN</name>
<dbReference type="RefSeq" id="WP_135837443.1">
    <property type="nucleotide sequence ID" value="NZ_SRRO01000001.1"/>
</dbReference>
<gene>
    <name evidence="3" type="ORF">EXE59_02265</name>
</gene>
<keyword evidence="2" id="KW-0732">Signal</keyword>
<feature type="signal peptide" evidence="2">
    <location>
        <begin position="1"/>
        <end position="25"/>
    </location>
</feature>
<dbReference type="EMBL" id="SRRO01000001">
    <property type="protein sequence ID" value="TGN62900.1"/>
    <property type="molecule type" value="Genomic_DNA"/>
</dbReference>
<feature type="region of interest" description="Disordered" evidence="1">
    <location>
        <begin position="267"/>
        <end position="343"/>
    </location>
</feature>
<evidence type="ECO:0000313" key="3">
    <source>
        <dbReference type="EMBL" id="TGN62900.1"/>
    </source>
</evidence>
<evidence type="ECO:0000313" key="4">
    <source>
        <dbReference type="Proteomes" id="UP000297496"/>
    </source>
</evidence>
<dbReference type="PRINTS" id="PR00313">
    <property type="entry name" value="CABNDNGRPT"/>
</dbReference>
<feature type="chain" id="PRO_5021495034" description="Calcium-binding protein" evidence="2">
    <location>
        <begin position="26"/>
        <end position="343"/>
    </location>
</feature>
<feature type="compositionally biased region" description="Low complexity" evidence="1">
    <location>
        <begin position="312"/>
        <end position="332"/>
    </location>
</feature>
<evidence type="ECO:0000256" key="1">
    <source>
        <dbReference type="SAM" id="MobiDB-lite"/>
    </source>
</evidence>
<evidence type="ECO:0000256" key="2">
    <source>
        <dbReference type="SAM" id="SignalP"/>
    </source>
</evidence>
<dbReference type="OrthoDB" id="3770654at2"/>
<proteinExistence type="predicted"/>
<dbReference type="SUPFAM" id="SSF51120">
    <property type="entry name" value="beta-Roll"/>
    <property type="match status" value="1"/>
</dbReference>
<comment type="caution">
    <text evidence="3">The sequence shown here is derived from an EMBL/GenBank/DDBJ whole genome shotgun (WGS) entry which is preliminary data.</text>
</comment>
<evidence type="ECO:0008006" key="5">
    <source>
        <dbReference type="Google" id="ProtNLM"/>
    </source>
</evidence>
<dbReference type="Gene3D" id="2.150.10.10">
    <property type="entry name" value="Serralysin-like metalloprotease, C-terminal"/>
    <property type="match status" value="1"/>
</dbReference>
<sequence>MRRTTTLTAAGLIGLALLTPTAGSAADESCLWEPATLVGTPDHPLVGTDGRDVIVTNGATEVTALGGDDRICVTGKRHPWIAVDAGAGNDVVDGQHRSGQPVFADLGTGTDVFVGGDDDDRVTLAYPDAGGGPDVVTGGDGDDTIQLQTGPGDARVDNALGTFSSSGAALARWSGVEEFWLAEPPSPRALTFVGSRRRDTVVDDARTPSVVHVTLDVGADAYRSRTAPLPGSSISGGVGSDLIEVASPTSGLHLDLQRQRMVVDDTTAYTGRRQASRTPTCSRGRSCSRATPGATSSASRPAERSSRDGRVPTRSVASTTAPSTPISTAGSPRASTAVPAGTC</sequence>
<feature type="compositionally biased region" description="Polar residues" evidence="1">
    <location>
        <begin position="276"/>
        <end position="289"/>
    </location>
</feature>
<protein>
    <recommendedName>
        <fullName evidence="5">Calcium-binding protein</fullName>
    </recommendedName>
</protein>
<dbReference type="Proteomes" id="UP000297496">
    <property type="component" value="Unassembled WGS sequence"/>
</dbReference>